<dbReference type="PRINTS" id="PR00080">
    <property type="entry name" value="SDRFAMILY"/>
</dbReference>
<dbReference type="PRINTS" id="PR00081">
    <property type="entry name" value="GDHRDH"/>
</dbReference>
<accession>A0A3N2BB76</accession>
<dbReference type="PANTHER" id="PTHR24320">
    <property type="entry name" value="RETINOL DEHYDROGENASE"/>
    <property type="match status" value="1"/>
</dbReference>
<reference evidence="5 6" key="1">
    <citation type="submission" date="2018-11" db="EMBL/GenBank/DDBJ databases">
        <title>Sequencing the genomes of 1000 actinobacteria strains.</title>
        <authorList>
            <person name="Klenk H.-P."/>
        </authorList>
    </citation>
    <scope>NUCLEOTIDE SEQUENCE [LARGE SCALE GENOMIC DNA]</scope>
    <source>
        <strain evidence="5 6">DSM 11294</strain>
    </source>
</reference>
<dbReference type="SMART" id="SM00822">
    <property type="entry name" value="PKS_KR"/>
    <property type="match status" value="1"/>
</dbReference>
<dbReference type="InterPro" id="IPR057326">
    <property type="entry name" value="KR_dom"/>
</dbReference>
<dbReference type="SUPFAM" id="SSF51735">
    <property type="entry name" value="NAD(P)-binding Rossmann-fold domains"/>
    <property type="match status" value="1"/>
</dbReference>
<protein>
    <submittedName>
        <fullName evidence="5">Short-subunit dehydrogenase</fullName>
    </submittedName>
</protein>
<sequence>MRQKWTAAELPDLTGSTFIVTGATAGLGEVTTRELARAGARVVMAVRDEAKASRVVHGIGQTRGVIEVRQLDLSRLASVRRFAQDWTGPVDVLINNAGISLMPLQYTEDGFELQMATNYFGTFALTQALLPHLTDRVVSLSSQLHRTSRLRIDDLNYATHRYSPAAAYADSKLAVVLFANELQRRLSNAGSGVRSITAHPGIARTALVAHDPSIFGRVNSLGPLLNDVEHGALPTLFAATQDVPGGSYVGPDGLGGIKGFPVIGRASAAARDAGGAKVLWEETASLVSGVMPAA</sequence>
<evidence type="ECO:0000256" key="3">
    <source>
        <dbReference type="RuleBase" id="RU000363"/>
    </source>
</evidence>
<evidence type="ECO:0000259" key="4">
    <source>
        <dbReference type="SMART" id="SM00822"/>
    </source>
</evidence>
<comment type="similarity">
    <text evidence="1 3">Belongs to the short-chain dehydrogenases/reductases (SDR) family.</text>
</comment>
<dbReference type="Proteomes" id="UP000280668">
    <property type="component" value="Unassembled WGS sequence"/>
</dbReference>
<dbReference type="OrthoDB" id="3212478at2"/>
<name>A0A3N2BB76_9MICO</name>
<gene>
    <name evidence="5" type="ORF">EDD31_0859</name>
</gene>
<evidence type="ECO:0000313" key="6">
    <source>
        <dbReference type="Proteomes" id="UP000280668"/>
    </source>
</evidence>
<dbReference type="InterPro" id="IPR036291">
    <property type="entry name" value="NAD(P)-bd_dom_sf"/>
</dbReference>
<evidence type="ECO:0000313" key="5">
    <source>
        <dbReference type="EMBL" id="ROR72507.1"/>
    </source>
</evidence>
<dbReference type="AlphaFoldDB" id="A0A3N2BB76"/>
<dbReference type="InterPro" id="IPR002347">
    <property type="entry name" value="SDR_fam"/>
</dbReference>
<dbReference type="Gene3D" id="3.40.50.720">
    <property type="entry name" value="NAD(P)-binding Rossmann-like Domain"/>
    <property type="match status" value="1"/>
</dbReference>
<keyword evidence="6" id="KW-1185">Reference proteome</keyword>
<dbReference type="RefSeq" id="WP_123303057.1">
    <property type="nucleotide sequence ID" value="NZ_RKHK01000001.1"/>
</dbReference>
<dbReference type="GO" id="GO:0016491">
    <property type="term" value="F:oxidoreductase activity"/>
    <property type="evidence" value="ECO:0007669"/>
    <property type="project" value="UniProtKB-KW"/>
</dbReference>
<feature type="domain" description="Ketoreductase" evidence="4">
    <location>
        <begin position="16"/>
        <end position="199"/>
    </location>
</feature>
<keyword evidence="2" id="KW-0560">Oxidoreductase</keyword>
<organism evidence="5 6">
    <name type="scientific">Bogoriella caseilytica</name>
    <dbReference type="NCBI Taxonomy" id="56055"/>
    <lineage>
        <taxon>Bacteria</taxon>
        <taxon>Bacillati</taxon>
        <taxon>Actinomycetota</taxon>
        <taxon>Actinomycetes</taxon>
        <taxon>Micrococcales</taxon>
        <taxon>Bogoriellaceae</taxon>
        <taxon>Bogoriella</taxon>
    </lineage>
</organism>
<evidence type="ECO:0000256" key="2">
    <source>
        <dbReference type="ARBA" id="ARBA00023002"/>
    </source>
</evidence>
<comment type="caution">
    <text evidence="5">The sequence shown here is derived from an EMBL/GenBank/DDBJ whole genome shotgun (WGS) entry which is preliminary data.</text>
</comment>
<dbReference type="PANTHER" id="PTHR24320:SF152">
    <property type="entry name" value="SHORT-CHAIN DEHYDROGENASE_REDUCTASE FAMILY PROTEIN"/>
    <property type="match status" value="1"/>
</dbReference>
<dbReference type="Pfam" id="PF00106">
    <property type="entry name" value="adh_short"/>
    <property type="match status" value="1"/>
</dbReference>
<proteinExistence type="inferred from homology"/>
<dbReference type="EMBL" id="RKHK01000001">
    <property type="protein sequence ID" value="ROR72507.1"/>
    <property type="molecule type" value="Genomic_DNA"/>
</dbReference>
<evidence type="ECO:0000256" key="1">
    <source>
        <dbReference type="ARBA" id="ARBA00006484"/>
    </source>
</evidence>